<dbReference type="Gene3D" id="1.10.40.30">
    <property type="entry name" value="Fumarase/aspartase (C-terminal domain)"/>
    <property type="match status" value="1"/>
</dbReference>
<name>A0A8J6TAM0_9DELT</name>
<dbReference type="PRINTS" id="PR00145">
    <property type="entry name" value="ARGSUCLYASE"/>
</dbReference>
<evidence type="ECO:0000256" key="4">
    <source>
        <dbReference type="ARBA" id="ARBA00022605"/>
    </source>
</evidence>
<dbReference type="PANTHER" id="PTHR43814">
    <property type="entry name" value="ARGININOSUCCINATE LYASE"/>
    <property type="match status" value="1"/>
</dbReference>
<evidence type="ECO:0000256" key="3">
    <source>
        <dbReference type="ARBA" id="ARBA00022571"/>
    </source>
</evidence>
<feature type="domain" description="Argininosuccinate lyase C-terminal" evidence="7">
    <location>
        <begin position="343"/>
        <end position="406"/>
    </location>
</feature>
<dbReference type="FunFam" id="1.20.200.10:FF:000002">
    <property type="entry name" value="Argininosuccinate lyase"/>
    <property type="match status" value="1"/>
</dbReference>
<dbReference type="PANTHER" id="PTHR43814:SF1">
    <property type="entry name" value="ARGININOSUCCINATE LYASE"/>
    <property type="match status" value="1"/>
</dbReference>
<dbReference type="AlphaFoldDB" id="A0A8J6TAM0"/>
<dbReference type="Pfam" id="PF14698">
    <property type="entry name" value="ASL_C2"/>
    <property type="match status" value="1"/>
</dbReference>
<evidence type="ECO:0000259" key="6">
    <source>
        <dbReference type="Pfam" id="PF00206"/>
    </source>
</evidence>
<dbReference type="Proteomes" id="UP000650524">
    <property type="component" value="Unassembled WGS sequence"/>
</dbReference>
<evidence type="ECO:0000313" key="8">
    <source>
        <dbReference type="EMBL" id="MBC8179393.1"/>
    </source>
</evidence>
<dbReference type="CDD" id="cd01359">
    <property type="entry name" value="Argininosuccinate_lyase"/>
    <property type="match status" value="1"/>
</dbReference>
<dbReference type="EC" id="4.3.2.1" evidence="2 5"/>
<dbReference type="UniPathway" id="UPA00068">
    <property type="reaction ID" value="UER00114"/>
</dbReference>
<dbReference type="InterPro" id="IPR022761">
    <property type="entry name" value="Fumarate_lyase_N"/>
</dbReference>
<dbReference type="Gene3D" id="1.20.200.10">
    <property type="entry name" value="Fumarase/aspartase (Central domain)"/>
    <property type="match status" value="1"/>
</dbReference>
<dbReference type="HAMAP" id="MF_00006">
    <property type="entry name" value="Arg_succ_lyase"/>
    <property type="match status" value="1"/>
</dbReference>
<comment type="pathway">
    <text evidence="1">Amino-acid biosynthesis; L-arginine biosynthesis; L-arginine from L-ornithine and carbamoyl phosphate: step 3/3.</text>
</comment>
<protein>
    <recommendedName>
        <fullName evidence="2 5">Argininosuccinate lyase</fullName>
        <ecNumber evidence="2 5">4.3.2.1</ecNumber>
    </recommendedName>
</protein>
<evidence type="ECO:0000259" key="7">
    <source>
        <dbReference type="Pfam" id="PF14698"/>
    </source>
</evidence>
<dbReference type="EMBL" id="JACNJD010000382">
    <property type="protein sequence ID" value="MBC8179393.1"/>
    <property type="molecule type" value="Genomic_DNA"/>
</dbReference>
<dbReference type="PRINTS" id="PR00149">
    <property type="entry name" value="FUMRATELYASE"/>
</dbReference>
<dbReference type="InterPro" id="IPR024083">
    <property type="entry name" value="Fumarase/histidase_N"/>
</dbReference>
<dbReference type="SUPFAM" id="SSF48557">
    <property type="entry name" value="L-aspartase-like"/>
    <property type="match status" value="1"/>
</dbReference>
<proteinExistence type="inferred from homology"/>
<keyword evidence="3" id="KW-0055">Arginine biosynthesis</keyword>
<sequence>ASIGFDHHLYSYDIEGSIAHCRMLANQGIITDEEATDLVEALGKIKRELDHGEFSFDDDYEDIHSLVEKSLVDKVGALGEKLHTGRSRNDQIALDVRLYVRDAIQGVIDLIKESRRALIRIAEENLNIVMPGYTHLQRAQPVLLSHHLMAYNEMFKRDGERFQEGFRRVNIMPLGSAALAGPTFDLDREMVAEELGFDRISQNSMDAVSDRDFVLEFLFNASVLMMHMSRLSEELVIWSSQEFGFIAISDAFCTGSSIMPQKKNPDLPELIRGKTGRVYGHLISLLTTMKGLPLTYNKDIQEDKEALFDSSDTVQICLEVMARLLGKITFKGERLKEATEKGFLVATDLADYLVGRGITFREAHEIVGKMVLFAIDQKKELHELALDEMKDFNRQIDQDVYEWLDPMLAPARRNIPGGTGPDMVKKAIEEAKRELRIDD</sequence>
<dbReference type="GO" id="GO:0004056">
    <property type="term" value="F:argininosuccinate lyase activity"/>
    <property type="evidence" value="ECO:0007669"/>
    <property type="project" value="UniProtKB-UniRule"/>
</dbReference>
<feature type="domain" description="Fumarate lyase N-terminal" evidence="6">
    <location>
        <begin position="4"/>
        <end position="280"/>
    </location>
</feature>
<dbReference type="InterPro" id="IPR008948">
    <property type="entry name" value="L-Aspartase-like"/>
</dbReference>
<dbReference type="Pfam" id="PF00206">
    <property type="entry name" value="Lyase_1"/>
    <property type="match status" value="1"/>
</dbReference>
<evidence type="ECO:0000256" key="1">
    <source>
        <dbReference type="ARBA" id="ARBA00004941"/>
    </source>
</evidence>
<dbReference type="Gene3D" id="1.10.275.10">
    <property type="entry name" value="Fumarase/aspartase (N-terminal domain)"/>
    <property type="match status" value="1"/>
</dbReference>
<accession>A0A8J6TAM0</accession>
<keyword evidence="8" id="KW-0456">Lyase</keyword>
<dbReference type="InterPro" id="IPR020557">
    <property type="entry name" value="Fumarate_lyase_CS"/>
</dbReference>
<dbReference type="GO" id="GO:0005829">
    <property type="term" value="C:cytosol"/>
    <property type="evidence" value="ECO:0007669"/>
    <property type="project" value="TreeGrafter"/>
</dbReference>
<comment type="caution">
    <text evidence="8">The sequence shown here is derived from an EMBL/GenBank/DDBJ whole genome shotgun (WGS) entry which is preliminary data.</text>
</comment>
<feature type="non-terminal residue" evidence="8">
    <location>
        <position position="1"/>
    </location>
</feature>
<dbReference type="PROSITE" id="PS00163">
    <property type="entry name" value="FUMARATE_LYASES"/>
    <property type="match status" value="1"/>
</dbReference>
<dbReference type="InterPro" id="IPR000362">
    <property type="entry name" value="Fumarate_lyase_fam"/>
</dbReference>
<keyword evidence="4" id="KW-0028">Amino-acid biosynthesis</keyword>
<dbReference type="InterPro" id="IPR029419">
    <property type="entry name" value="Arg_succ_lyase_C"/>
</dbReference>
<evidence type="ECO:0000256" key="5">
    <source>
        <dbReference type="NCBIfam" id="TIGR00838"/>
    </source>
</evidence>
<dbReference type="GO" id="GO:0042450">
    <property type="term" value="P:L-arginine biosynthetic process via ornithine"/>
    <property type="evidence" value="ECO:0007669"/>
    <property type="project" value="UniProtKB-UniRule"/>
</dbReference>
<dbReference type="NCBIfam" id="TIGR00838">
    <property type="entry name" value="argH"/>
    <property type="match status" value="1"/>
</dbReference>
<evidence type="ECO:0000313" key="9">
    <source>
        <dbReference type="Proteomes" id="UP000650524"/>
    </source>
</evidence>
<evidence type="ECO:0000256" key="2">
    <source>
        <dbReference type="ARBA" id="ARBA00012338"/>
    </source>
</evidence>
<organism evidence="8 9">
    <name type="scientific">Candidatus Desulfacyla euxinica</name>
    <dbReference type="NCBI Taxonomy" id="2841693"/>
    <lineage>
        <taxon>Bacteria</taxon>
        <taxon>Deltaproteobacteria</taxon>
        <taxon>Candidatus Desulfacyla</taxon>
    </lineage>
</organism>
<gene>
    <name evidence="8" type="primary">argH</name>
    <name evidence="8" type="ORF">H8E19_18465</name>
</gene>
<dbReference type="FunFam" id="1.10.275.10:FF:000002">
    <property type="entry name" value="Argininosuccinate lyase"/>
    <property type="match status" value="1"/>
</dbReference>
<reference evidence="8 9" key="1">
    <citation type="submission" date="2020-08" db="EMBL/GenBank/DDBJ databases">
        <title>Bridging the membrane lipid divide: bacteria of the FCB group superphylum have the potential to synthesize archaeal ether lipids.</title>
        <authorList>
            <person name="Villanueva L."/>
            <person name="Von Meijenfeldt F.A.B."/>
            <person name="Westbye A.B."/>
            <person name="Yadav S."/>
            <person name="Hopmans E.C."/>
            <person name="Dutilh B.E."/>
            <person name="Sinninghe Damste J.S."/>
        </authorList>
    </citation>
    <scope>NUCLEOTIDE SEQUENCE [LARGE SCALE GENOMIC DNA]</scope>
    <source>
        <strain evidence="8">NIOZ-UU27</strain>
    </source>
</reference>
<dbReference type="InterPro" id="IPR009049">
    <property type="entry name" value="Argininosuccinate_lyase"/>
</dbReference>
<dbReference type="FunFam" id="1.10.40.30:FF:000001">
    <property type="entry name" value="Argininosuccinate lyase"/>
    <property type="match status" value="1"/>
</dbReference>